<evidence type="ECO:0000259" key="6">
    <source>
        <dbReference type="Pfam" id="PF00732"/>
    </source>
</evidence>
<dbReference type="InterPro" id="IPR036188">
    <property type="entry name" value="FAD/NAD-bd_sf"/>
</dbReference>
<evidence type="ECO:0000256" key="5">
    <source>
        <dbReference type="ARBA" id="ARBA00023002"/>
    </source>
</evidence>
<dbReference type="SUPFAM" id="SSF51905">
    <property type="entry name" value="FAD/NAD(P)-binding domain"/>
    <property type="match status" value="1"/>
</dbReference>
<name>A0A1Y6BAF6_9PROT</name>
<dbReference type="InterPro" id="IPR000172">
    <property type="entry name" value="GMC_OxRdtase_N"/>
</dbReference>
<reference evidence="9 10" key="1">
    <citation type="submission" date="2017-04" db="EMBL/GenBank/DDBJ databases">
        <authorList>
            <person name="Afonso C.L."/>
            <person name="Miller P.J."/>
            <person name="Scott M.A."/>
            <person name="Spackman E."/>
            <person name="Goraichik I."/>
            <person name="Dimitrov K.M."/>
            <person name="Suarez D.L."/>
            <person name="Swayne D.E."/>
        </authorList>
    </citation>
    <scope>NUCLEOTIDE SEQUENCE [LARGE SCALE GENOMIC DNA]</scope>
    <source>
        <strain evidence="9 10">USBA 355</strain>
    </source>
</reference>
<dbReference type="InterPro" id="IPR006076">
    <property type="entry name" value="FAD-dep_OxRdtase"/>
</dbReference>
<evidence type="ECO:0000256" key="2">
    <source>
        <dbReference type="ARBA" id="ARBA00010790"/>
    </source>
</evidence>
<dbReference type="Gene3D" id="3.50.50.60">
    <property type="entry name" value="FAD/NAD(P)-binding domain"/>
    <property type="match status" value="2"/>
</dbReference>
<keyword evidence="3" id="KW-0285">Flavoprotein</keyword>
<dbReference type="Pfam" id="PF01266">
    <property type="entry name" value="DAO"/>
    <property type="match status" value="1"/>
</dbReference>
<dbReference type="GO" id="GO:0016614">
    <property type="term" value="F:oxidoreductase activity, acting on CH-OH group of donors"/>
    <property type="evidence" value="ECO:0007669"/>
    <property type="project" value="InterPro"/>
</dbReference>
<protein>
    <submittedName>
        <fullName evidence="9">Choline dehydrogenase</fullName>
    </submittedName>
</protein>
<dbReference type="EMBL" id="FWZX01000002">
    <property type="protein sequence ID" value="SME97762.1"/>
    <property type="molecule type" value="Genomic_DNA"/>
</dbReference>
<keyword evidence="4" id="KW-0274">FAD</keyword>
<feature type="domain" description="Glucose-methanol-choline oxidoreductase N-terminal" evidence="6">
    <location>
        <begin position="206"/>
        <end position="314"/>
    </location>
</feature>
<dbReference type="InterPro" id="IPR051473">
    <property type="entry name" value="P2Ox-like"/>
</dbReference>
<evidence type="ECO:0000256" key="3">
    <source>
        <dbReference type="ARBA" id="ARBA00022630"/>
    </source>
</evidence>
<dbReference type="Pfam" id="PF00732">
    <property type="entry name" value="GMC_oxred_N"/>
    <property type="match status" value="1"/>
</dbReference>
<sequence length="538" mass="57625">MTDSETEILIVGAGVAGALLACGLARKGLKVVLLDAGPRIDRGAAVERFQAAWPKVPECAYPNPDFSPHPTTDKPDGFFVQAGPETFRSTYLKQVGGTTWHWLGTAVRLLPDDFRMRSRFGQGVDWPIGYRELEPWYGAAERELGVSGDDADDLGSPRSTPYPLPRIPQSYVDLSFARALDGSLYPVRATPQARLSQPRGQRPSCCGSASCIPVCPVQAKYDATVHTDLAESLGVTLLPETVATFVELGDDRRVRAVRFRRPGGSAGRIAAKVVVLAANAVETPRLLLSSASESAPAGVANGSDQVGRNLMDHPIQLSWALAREPVWPYRGPGSTSGIESLRAAPWRDRKSALRLEIGNEGWSWPTGAPQSTARRLAEAGLRGDALERALRDETSRHVRLAALTEQLPLPENRITLDPQRRDGAGMRRPVVAYRLDDYTRDGLAEARRVHDEIFAKLGASGVQHATDAQGAGHILGTVRMGGDPRASVVDAGLRAHEHPNLFLVGGGAFPTVGTGNPTLTIAALALRAVEPIAASIAG</sequence>
<dbReference type="AlphaFoldDB" id="A0A1Y6BAF6"/>
<dbReference type="STRING" id="560819.SAMN05428998_102106"/>
<dbReference type="InterPro" id="IPR007867">
    <property type="entry name" value="GMC_OxRtase_C"/>
</dbReference>
<dbReference type="RefSeq" id="WP_085121186.1">
    <property type="nucleotide sequence ID" value="NZ_FWZX01000002.1"/>
</dbReference>
<evidence type="ECO:0000259" key="8">
    <source>
        <dbReference type="Pfam" id="PF05199"/>
    </source>
</evidence>
<comment type="similarity">
    <text evidence="2">Belongs to the GMC oxidoreductase family.</text>
</comment>
<gene>
    <name evidence="9" type="ORF">SAMN05428998_102106</name>
</gene>
<accession>A0A1Y6BAF6</accession>
<feature type="domain" description="FAD dependent oxidoreductase" evidence="7">
    <location>
        <begin position="8"/>
        <end position="44"/>
    </location>
</feature>
<dbReference type="PRINTS" id="PR00420">
    <property type="entry name" value="RNGMNOXGNASE"/>
</dbReference>
<evidence type="ECO:0000259" key="7">
    <source>
        <dbReference type="Pfam" id="PF01266"/>
    </source>
</evidence>
<dbReference type="GO" id="GO:0050660">
    <property type="term" value="F:flavin adenine dinucleotide binding"/>
    <property type="evidence" value="ECO:0007669"/>
    <property type="project" value="InterPro"/>
</dbReference>
<evidence type="ECO:0000313" key="10">
    <source>
        <dbReference type="Proteomes" id="UP000192917"/>
    </source>
</evidence>
<organism evidence="9 10">
    <name type="scientific">Tistlia consotensis USBA 355</name>
    <dbReference type="NCBI Taxonomy" id="560819"/>
    <lineage>
        <taxon>Bacteria</taxon>
        <taxon>Pseudomonadati</taxon>
        <taxon>Pseudomonadota</taxon>
        <taxon>Alphaproteobacteria</taxon>
        <taxon>Rhodospirillales</taxon>
        <taxon>Rhodovibrionaceae</taxon>
        <taxon>Tistlia</taxon>
    </lineage>
</organism>
<keyword evidence="5" id="KW-0560">Oxidoreductase</keyword>
<dbReference type="PANTHER" id="PTHR42784">
    <property type="entry name" value="PYRANOSE 2-OXIDASE"/>
    <property type="match status" value="1"/>
</dbReference>
<dbReference type="Pfam" id="PF05199">
    <property type="entry name" value="GMC_oxred_C"/>
    <property type="match status" value="1"/>
</dbReference>
<evidence type="ECO:0000256" key="1">
    <source>
        <dbReference type="ARBA" id="ARBA00001974"/>
    </source>
</evidence>
<comment type="cofactor">
    <cofactor evidence="1">
        <name>FAD</name>
        <dbReference type="ChEBI" id="CHEBI:57692"/>
    </cofactor>
</comment>
<keyword evidence="10" id="KW-1185">Reference proteome</keyword>
<proteinExistence type="inferred from homology"/>
<dbReference type="Proteomes" id="UP000192917">
    <property type="component" value="Unassembled WGS sequence"/>
</dbReference>
<feature type="domain" description="Glucose-methanol-choline oxidoreductase C-terminal" evidence="8">
    <location>
        <begin position="408"/>
        <end position="525"/>
    </location>
</feature>
<evidence type="ECO:0000313" key="9">
    <source>
        <dbReference type="EMBL" id="SME97762.1"/>
    </source>
</evidence>
<dbReference type="PANTHER" id="PTHR42784:SF1">
    <property type="entry name" value="PYRANOSE 2-OXIDASE"/>
    <property type="match status" value="1"/>
</dbReference>
<evidence type="ECO:0000256" key="4">
    <source>
        <dbReference type="ARBA" id="ARBA00022827"/>
    </source>
</evidence>